<dbReference type="Pfam" id="PF00646">
    <property type="entry name" value="F-box"/>
    <property type="match status" value="1"/>
</dbReference>
<proteinExistence type="predicted"/>
<dbReference type="InterPro" id="IPR001810">
    <property type="entry name" value="F-box_dom"/>
</dbReference>
<accession>A0A0L0H570</accession>
<protein>
    <recommendedName>
        <fullName evidence="1">F-box domain-containing protein</fullName>
    </recommendedName>
</protein>
<dbReference type="OrthoDB" id="2114868at2759"/>
<dbReference type="InterPro" id="IPR036047">
    <property type="entry name" value="F-box-like_dom_sf"/>
</dbReference>
<name>A0A0L0H570_SPIPD</name>
<evidence type="ECO:0000259" key="1">
    <source>
        <dbReference type="Pfam" id="PF00646"/>
    </source>
</evidence>
<dbReference type="RefSeq" id="XP_016604139.1">
    <property type="nucleotide sequence ID" value="XM_016756639.1"/>
</dbReference>
<keyword evidence="3" id="KW-1185">Reference proteome</keyword>
<dbReference type="SUPFAM" id="SSF81383">
    <property type="entry name" value="F-box domain"/>
    <property type="match status" value="1"/>
</dbReference>
<dbReference type="EMBL" id="KQ257471">
    <property type="protein sequence ID" value="KNC96099.1"/>
    <property type="molecule type" value="Genomic_DNA"/>
</dbReference>
<dbReference type="Proteomes" id="UP000053201">
    <property type="component" value="Unassembled WGS sequence"/>
</dbReference>
<sequence length="415" mass="46242">MGNICAAGVHTSTDAYERERQMFLSQDVADGVVEPTYVKAKGMTIEKITVSKKKLGKKLWGAAPAAEPYSPTIPTRTASLIPFILLDLPPVSHTIMQYLSYLEIAKCRQVSKRWCEIATPIMRSHHRILTLIAKNDPSKQWSVKVFPSTRYTLDHGKIAIQTYRPTMPPTSTDLEAPDPLSILPGRVGEVRLVPFNLGEARVFDRGCGEDGFAVGLLDKWDADGVFGEWVFGETFWIEFMTGGARGVEVFGVAVDSQPIYSTSRKAHLEALYKSLSYPSTELQALTHHPSLLRYLSTPLTTRTAAYRSILGYALGAGSIETGTHVLSDAIARLDRVMHRVEILMRVEGRQEKMREYVSEGVRIWQGVKGWEAVMRVAGYQGRLDDEERVWAFLWQVVVPGLAGPGAWSADEWDVV</sequence>
<dbReference type="VEuPathDB" id="FungiDB:SPPG_08486"/>
<dbReference type="GeneID" id="27691647"/>
<dbReference type="AlphaFoldDB" id="A0A0L0H570"/>
<reference evidence="2 3" key="1">
    <citation type="submission" date="2009-08" db="EMBL/GenBank/DDBJ databases">
        <title>The Genome Sequence of Spizellomyces punctatus strain DAOM BR117.</title>
        <authorList>
            <consortium name="The Broad Institute Genome Sequencing Platform"/>
            <person name="Russ C."/>
            <person name="Cuomo C."/>
            <person name="Shea T."/>
            <person name="Young S.K."/>
            <person name="Zeng Q."/>
            <person name="Koehrsen M."/>
            <person name="Haas B."/>
            <person name="Borodovsky M."/>
            <person name="Guigo R."/>
            <person name="Alvarado L."/>
            <person name="Berlin A."/>
            <person name="Bochicchio J."/>
            <person name="Borenstein D."/>
            <person name="Chapman S."/>
            <person name="Chen Z."/>
            <person name="Engels R."/>
            <person name="Freedman E."/>
            <person name="Gellesch M."/>
            <person name="Goldberg J."/>
            <person name="Griggs A."/>
            <person name="Gujja S."/>
            <person name="Heiman D."/>
            <person name="Hepburn T."/>
            <person name="Howarth C."/>
            <person name="Jen D."/>
            <person name="Larson L."/>
            <person name="Lewis B."/>
            <person name="Mehta T."/>
            <person name="Park D."/>
            <person name="Pearson M."/>
            <person name="Roberts A."/>
            <person name="Saif S."/>
            <person name="Shenoy N."/>
            <person name="Sisk P."/>
            <person name="Stolte C."/>
            <person name="Sykes S."/>
            <person name="Thomson T."/>
            <person name="Walk T."/>
            <person name="White J."/>
            <person name="Yandava C."/>
            <person name="Burger G."/>
            <person name="Gray M.W."/>
            <person name="Holland P.W.H."/>
            <person name="King N."/>
            <person name="Lang F.B.F."/>
            <person name="Roger A.J."/>
            <person name="Ruiz-Trillo I."/>
            <person name="Lander E."/>
            <person name="Nusbaum C."/>
        </authorList>
    </citation>
    <scope>NUCLEOTIDE SEQUENCE [LARGE SCALE GENOMIC DNA]</scope>
    <source>
        <strain evidence="2 3">DAOM BR117</strain>
    </source>
</reference>
<organism evidence="2 3">
    <name type="scientific">Spizellomyces punctatus (strain DAOM BR117)</name>
    <dbReference type="NCBI Taxonomy" id="645134"/>
    <lineage>
        <taxon>Eukaryota</taxon>
        <taxon>Fungi</taxon>
        <taxon>Fungi incertae sedis</taxon>
        <taxon>Chytridiomycota</taxon>
        <taxon>Chytridiomycota incertae sedis</taxon>
        <taxon>Chytridiomycetes</taxon>
        <taxon>Spizellomycetales</taxon>
        <taxon>Spizellomycetaceae</taxon>
        <taxon>Spizellomyces</taxon>
    </lineage>
</organism>
<feature type="domain" description="F-box" evidence="1">
    <location>
        <begin position="85"/>
        <end position="118"/>
    </location>
</feature>
<evidence type="ECO:0000313" key="2">
    <source>
        <dbReference type="EMBL" id="KNC96099.1"/>
    </source>
</evidence>
<dbReference type="CDD" id="cd09917">
    <property type="entry name" value="F-box_SF"/>
    <property type="match status" value="1"/>
</dbReference>
<gene>
    <name evidence="2" type="ORF">SPPG_08486</name>
</gene>
<dbReference type="InParanoid" id="A0A0L0H570"/>
<evidence type="ECO:0000313" key="3">
    <source>
        <dbReference type="Proteomes" id="UP000053201"/>
    </source>
</evidence>